<dbReference type="Proteomes" id="UP001589898">
    <property type="component" value="Unassembled WGS sequence"/>
</dbReference>
<evidence type="ECO:0000313" key="2">
    <source>
        <dbReference type="Proteomes" id="UP001589898"/>
    </source>
</evidence>
<sequence>MASAIQGLFSGVAVVIDDQAHAKTDKNLDAIIETIHAAGGLAIIHTALPKKDELSNYSSVAFVMMDWDLTPPGLSISEENRQALFEENVEFIRALGAHRHTPVVIFTNENLEEVTAVLNAHVDMRSHLASGRLLLRDKAEVGDKIYEVLNQWANEIPSVLALKTWEQQSVRALNDLFIDLHDRSPHWPVMLWETYSHDGPAPADELGKLITRLVASRMDQLELDLSRFVGEIDAKHRDDPAEYERTLKRVLEGERVLDVRRLHADSSAPGDFFQTPEATTSIYINVRPECDAIRRAGRSMPDLYLLKGQLVDPSKIDIHADHGQILDRDDQFTVYSMFNGASYRFGFKDLTIKKWEDWSKHRKGRLLSPFATRLQQKFAAYLQRSGLPAIPRVLRSSVTDSAETGETAAADGTAQA</sequence>
<dbReference type="EMBL" id="JBHLTF010000005">
    <property type="protein sequence ID" value="MFC0716570.1"/>
    <property type="molecule type" value="Genomic_DNA"/>
</dbReference>
<evidence type="ECO:0008006" key="3">
    <source>
        <dbReference type="Google" id="ProtNLM"/>
    </source>
</evidence>
<reference evidence="1 2" key="1">
    <citation type="submission" date="2024-09" db="EMBL/GenBank/DDBJ databases">
        <authorList>
            <person name="Sun Q."/>
            <person name="Mori K."/>
        </authorList>
    </citation>
    <scope>NUCLEOTIDE SEQUENCE [LARGE SCALE GENOMIC DNA]</scope>
    <source>
        <strain evidence="1 2">KCTC 52403</strain>
    </source>
</reference>
<organism evidence="1 2">
    <name type="scientific">Luteimonas padinae</name>
    <dbReference type="NCBI Taxonomy" id="1714359"/>
    <lineage>
        <taxon>Bacteria</taxon>
        <taxon>Pseudomonadati</taxon>
        <taxon>Pseudomonadota</taxon>
        <taxon>Gammaproteobacteria</taxon>
        <taxon>Lysobacterales</taxon>
        <taxon>Lysobacteraceae</taxon>
        <taxon>Luteimonas</taxon>
    </lineage>
</organism>
<comment type="caution">
    <text evidence="1">The sequence shown here is derived from an EMBL/GenBank/DDBJ whole genome shotgun (WGS) entry which is preliminary data.</text>
</comment>
<gene>
    <name evidence="1" type="ORF">ACFFFU_02180</name>
</gene>
<evidence type="ECO:0000313" key="1">
    <source>
        <dbReference type="EMBL" id="MFC0716570.1"/>
    </source>
</evidence>
<name>A0ABV6ST11_9GAMM</name>
<accession>A0ABV6ST11</accession>
<dbReference type="RefSeq" id="WP_189496071.1">
    <property type="nucleotide sequence ID" value="NZ_BMZT01000004.1"/>
</dbReference>
<protein>
    <recommendedName>
        <fullName evidence="3">Response receiver domain-containing protein</fullName>
    </recommendedName>
</protein>
<proteinExistence type="predicted"/>
<keyword evidence="2" id="KW-1185">Reference proteome</keyword>